<dbReference type="GO" id="GO:0003677">
    <property type="term" value="F:DNA binding"/>
    <property type="evidence" value="ECO:0007669"/>
    <property type="project" value="InterPro"/>
</dbReference>
<dbReference type="EMBL" id="HE717025">
    <property type="protein sequence ID" value="CCG47520.1"/>
    <property type="molecule type" value="Genomic_DNA"/>
</dbReference>
<comment type="similarity">
    <text evidence="1">Belongs to the Gram-positive plasmids replication protein type 1 family.</text>
</comment>
<dbReference type="HOGENOM" id="CLU_056002_0_1_9"/>
<geneLocation type="plasmid" evidence="4 5">
    <name>PL3</name>
</geneLocation>
<gene>
    <name evidence="4" type="primary">repA</name>
    <name evidence="4" type="ordered locus">HBHAL_7001</name>
</gene>
<keyword evidence="2" id="KW-0235">DNA replication</keyword>
<accession>I0JTP7</accession>
<evidence type="ECO:0000256" key="1">
    <source>
        <dbReference type="ARBA" id="ARBA00008909"/>
    </source>
</evidence>
<name>I0JTP7_HALH3</name>
<dbReference type="AlphaFoldDB" id="I0JTP7"/>
<dbReference type="KEGG" id="hhd:HBHAL_7001"/>
<keyword evidence="4" id="KW-0614">Plasmid</keyword>
<keyword evidence="5" id="KW-1185">Reference proteome</keyword>
<reference evidence="4 5" key="1">
    <citation type="journal article" date="2013" name="Environ. Microbiol.">
        <title>Chloride and organic osmolytes: a hybrid strategy to cope with elevated salinities by the moderately halophilic, chloride-dependent bacterium Halobacillus halophilus.</title>
        <authorList>
            <person name="Saum S.H."/>
            <person name="Pfeiffer F."/>
            <person name="Palm P."/>
            <person name="Rampp M."/>
            <person name="Schuster S.C."/>
            <person name="Muller V."/>
            <person name="Oesterhelt D."/>
        </authorList>
    </citation>
    <scope>NUCLEOTIDE SEQUENCE [LARGE SCALE GENOMIC DNA]</scope>
    <source>
        <strain evidence="5">ATCC 35676 / DSM 2266 / JCM 20832 / NBRC 102448/ NCIMB 2269</strain>
        <plasmid evidence="5">PL3</plasmid>
    </source>
</reference>
<dbReference type="RefSeq" id="WP_014645401.1">
    <property type="nucleotide sequence ID" value="NC_017670.1"/>
</dbReference>
<protein>
    <submittedName>
        <fullName evidence="4">Plasmid replication protein</fullName>
    </submittedName>
</protein>
<feature type="region of interest" description="Disordered" evidence="3">
    <location>
        <begin position="1"/>
        <end position="34"/>
    </location>
</feature>
<dbReference type="Pfam" id="PF01446">
    <property type="entry name" value="Rep_1"/>
    <property type="match status" value="1"/>
</dbReference>
<organism evidence="4 5">
    <name type="scientific">Halobacillus halophilus (strain ATCC 35676 / DSM 2266 / JCM 20832 / KCTC 3685 / LMG 17431 / NBRC 102448 / NCIMB 2269)</name>
    <name type="common">Sporosarcina halophila</name>
    <dbReference type="NCBI Taxonomy" id="866895"/>
    <lineage>
        <taxon>Bacteria</taxon>
        <taxon>Bacillati</taxon>
        <taxon>Bacillota</taxon>
        <taxon>Bacilli</taxon>
        <taxon>Bacillales</taxon>
        <taxon>Bacillaceae</taxon>
        <taxon>Halobacillus</taxon>
    </lineage>
</organism>
<dbReference type="GO" id="GO:0006260">
    <property type="term" value="P:DNA replication"/>
    <property type="evidence" value="ECO:0007669"/>
    <property type="project" value="UniProtKB-KW"/>
</dbReference>
<evidence type="ECO:0000313" key="5">
    <source>
        <dbReference type="Proteomes" id="UP000007397"/>
    </source>
</evidence>
<dbReference type="Proteomes" id="UP000007397">
    <property type="component" value="Plasmid PL3"/>
</dbReference>
<feature type="compositionally biased region" description="Basic and acidic residues" evidence="3">
    <location>
        <begin position="25"/>
        <end position="34"/>
    </location>
</feature>
<dbReference type="InterPro" id="IPR000989">
    <property type="entry name" value="Rep"/>
</dbReference>
<dbReference type="PATRIC" id="fig|866895.3.peg.4226"/>
<evidence type="ECO:0000256" key="3">
    <source>
        <dbReference type="SAM" id="MobiDB-lite"/>
    </source>
</evidence>
<evidence type="ECO:0000256" key="2">
    <source>
        <dbReference type="ARBA" id="ARBA00022705"/>
    </source>
</evidence>
<evidence type="ECO:0000313" key="4">
    <source>
        <dbReference type="EMBL" id="CCG47520.1"/>
    </source>
</evidence>
<feature type="compositionally biased region" description="Polar residues" evidence="3">
    <location>
        <begin position="1"/>
        <end position="24"/>
    </location>
</feature>
<sequence length="367" mass="42727">MHCNHSTQTLNESTGEILVDQTQSGKERDWKGKKERSQLTAEHFDLAGLTSKAERMNECADTLVFKKTPEALKLYQSWFCKVRLCPMCNWRRSLKIAYHNKKIVETVNERQKVRWLFLTLTVKNTDSESLSETISDMFKGFNRLSKYKAFKTSIKGFFRALEVTRDRDEYITKKRYDNNPAYYKRKGLEIGSENPNYGTYHPHFHVLLCVPTSYFKKKNYYITQDEWTTLWKRAMKLDYSPVVNVKKVKPKENLEDVKTYEDDFKRAIKEQNAVLEVSKYPVKDTDVIKGSEVTDENIETVKALDAALSYKRLIGYGGLLKEIHKELNLGDAEDGDLINISEEDEVANGVFEVVAKWHPGMKNYVVY</sequence>
<proteinExistence type="inferred from homology"/>